<evidence type="ECO:0000313" key="2">
    <source>
        <dbReference type="Proteomes" id="UP001417504"/>
    </source>
</evidence>
<dbReference type="Proteomes" id="UP001417504">
    <property type="component" value="Unassembled WGS sequence"/>
</dbReference>
<reference evidence="1 2" key="1">
    <citation type="submission" date="2024-01" db="EMBL/GenBank/DDBJ databases">
        <title>Genome assemblies of Stephania.</title>
        <authorList>
            <person name="Yang L."/>
        </authorList>
    </citation>
    <scope>NUCLEOTIDE SEQUENCE [LARGE SCALE GENOMIC DNA]</scope>
    <source>
        <strain evidence="1">QJT</strain>
        <tissue evidence="1">Leaf</tissue>
    </source>
</reference>
<proteinExistence type="predicted"/>
<name>A0AAP0KLD1_9MAGN</name>
<comment type="caution">
    <text evidence="1">The sequence shown here is derived from an EMBL/GenBank/DDBJ whole genome shotgun (WGS) entry which is preliminary data.</text>
</comment>
<dbReference type="AlphaFoldDB" id="A0AAP0KLD1"/>
<sequence length="104" mass="11992">MPYQIITSMSTQRDAFYSFCIMRIKNTLNQLRVPFHPLWDHQLFCLQIFNAKDHFRGGIKVLIILNPGSSPDIQVFAITHSPSKPLFQHYSCFGVPLQQLILAT</sequence>
<protein>
    <submittedName>
        <fullName evidence="1">Uncharacterized protein</fullName>
    </submittedName>
</protein>
<gene>
    <name evidence="1" type="ORF">Sjap_000810</name>
</gene>
<keyword evidence="2" id="KW-1185">Reference proteome</keyword>
<dbReference type="EMBL" id="JBBNAE010000001">
    <property type="protein sequence ID" value="KAK9153330.1"/>
    <property type="molecule type" value="Genomic_DNA"/>
</dbReference>
<organism evidence="1 2">
    <name type="scientific">Stephania japonica</name>
    <dbReference type="NCBI Taxonomy" id="461633"/>
    <lineage>
        <taxon>Eukaryota</taxon>
        <taxon>Viridiplantae</taxon>
        <taxon>Streptophyta</taxon>
        <taxon>Embryophyta</taxon>
        <taxon>Tracheophyta</taxon>
        <taxon>Spermatophyta</taxon>
        <taxon>Magnoliopsida</taxon>
        <taxon>Ranunculales</taxon>
        <taxon>Menispermaceae</taxon>
        <taxon>Menispermoideae</taxon>
        <taxon>Cissampelideae</taxon>
        <taxon>Stephania</taxon>
    </lineage>
</organism>
<accession>A0AAP0KLD1</accession>
<evidence type="ECO:0000313" key="1">
    <source>
        <dbReference type="EMBL" id="KAK9153330.1"/>
    </source>
</evidence>